<dbReference type="AlphaFoldDB" id="A0AA88WDS7"/>
<feature type="binding site" evidence="6">
    <location>
        <position position="510"/>
    </location>
    <ligand>
        <name>Fe cation</name>
        <dbReference type="ChEBI" id="CHEBI:24875"/>
        <note>catalytic</note>
    </ligand>
</feature>
<dbReference type="PROSITE" id="PS51471">
    <property type="entry name" value="FE2OG_OXY"/>
    <property type="match status" value="1"/>
</dbReference>
<dbReference type="InterPro" id="IPR004574">
    <property type="entry name" value="Alkb"/>
</dbReference>
<evidence type="ECO:0000256" key="7">
    <source>
        <dbReference type="SAM" id="MobiDB-lite"/>
    </source>
</evidence>
<organism evidence="9 10">
    <name type="scientific">Escallonia herrerae</name>
    <dbReference type="NCBI Taxonomy" id="1293975"/>
    <lineage>
        <taxon>Eukaryota</taxon>
        <taxon>Viridiplantae</taxon>
        <taxon>Streptophyta</taxon>
        <taxon>Embryophyta</taxon>
        <taxon>Tracheophyta</taxon>
        <taxon>Spermatophyta</taxon>
        <taxon>Magnoliopsida</taxon>
        <taxon>eudicotyledons</taxon>
        <taxon>Gunneridae</taxon>
        <taxon>Pentapetalae</taxon>
        <taxon>asterids</taxon>
        <taxon>campanulids</taxon>
        <taxon>Escalloniales</taxon>
        <taxon>Escalloniaceae</taxon>
        <taxon>Escallonia</taxon>
    </lineage>
</organism>
<dbReference type="Gene3D" id="2.60.120.590">
    <property type="entry name" value="Alpha-ketoglutarate-dependent dioxygenase AlkB-like"/>
    <property type="match status" value="1"/>
</dbReference>
<proteinExistence type="inferred from homology"/>
<protein>
    <recommendedName>
        <fullName evidence="8">Fe2OG dioxygenase domain-containing protein</fullName>
    </recommendedName>
</protein>
<gene>
    <name evidence="9" type="ORF">RJ639_047197</name>
</gene>
<keyword evidence="4" id="KW-0560">Oxidoreductase</keyword>
<sequence>MQYIVGANAPSRDVCPGAKGRCAIQLLGFVEANAPSHGVEEKTILGDNVIKQYGSFAATYSVCKEEWPFRSASISSCLMGKRRTRIDLRTQVERRPVGGPRDGASIQVKTSPTADSITQLPESSLPTGFRKKRASSSYWRSKLHHAYHAVQNSNCAKGLPVVEPFDMGHSESRKPANYKPLLHKECMENWTEKEHPTEDTGPLLRAPREQRLDGGPRDDDSFQFESSAADNSTSQQDDSSLPTNFGKSHVSSSNRRFKHQSYPAHMVGFRSSGRGRDLPMVEPFDICLSGRRKSSKYKPSLTEKNNGNKMEHCIKETGQILRPGMVLLKSYVTLSKQVNIVKKCQELGLGPGGFYQPGYQDGAKLRLQMMCLGKRWDPQTKYEERLQNDYCEPPGIPNDFSLLVKKALEDSHALIMERDGARNVEDILPGMSPDICIVNFYTTNGRLGLHQDHDESSQSLDRGLPVVSISVGESAKFLYGDKRDYDKAEKVLLESGDVLIFGGKSRQIFHGVKSIIPNSAPPGLLQKANIRPGRLNLTFRQF</sequence>
<dbReference type="GO" id="GO:0008198">
    <property type="term" value="F:ferrous iron binding"/>
    <property type="evidence" value="ECO:0007669"/>
    <property type="project" value="TreeGrafter"/>
</dbReference>
<evidence type="ECO:0000313" key="9">
    <source>
        <dbReference type="EMBL" id="KAK3020885.1"/>
    </source>
</evidence>
<dbReference type="InterPro" id="IPR027450">
    <property type="entry name" value="AlkB-like"/>
</dbReference>
<evidence type="ECO:0000313" key="10">
    <source>
        <dbReference type="Proteomes" id="UP001188597"/>
    </source>
</evidence>
<evidence type="ECO:0000256" key="2">
    <source>
        <dbReference type="ARBA" id="ARBA00022723"/>
    </source>
</evidence>
<feature type="compositionally biased region" description="Polar residues" evidence="7">
    <location>
        <begin position="223"/>
        <end position="254"/>
    </location>
</feature>
<dbReference type="SUPFAM" id="SSF51197">
    <property type="entry name" value="Clavaminate synthase-like"/>
    <property type="match status" value="1"/>
</dbReference>
<dbReference type="InterPro" id="IPR005123">
    <property type="entry name" value="Oxoglu/Fe-dep_dioxygenase_dom"/>
</dbReference>
<keyword evidence="5 6" id="KW-0408">Iron</keyword>
<evidence type="ECO:0000256" key="4">
    <source>
        <dbReference type="ARBA" id="ARBA00023002"/>
    </source>
</evidence>
<dbReference type="Proteomes" id="UP001188597">
    <property type="component" value="Unassembled WGS sequence"/>
</dbReference>
<dbReference type="PANTHER" id="PTHR16557:SF10">
    <property type="entry name" value="2-OXOGLUTARATE-DEPENDENT DIOXYGENASE FAMILY PROTEIN"/>
    <property type="match status" value="1"/>
</dbReference>
<keyword evidence="10" id="KW-1185">Reference proteome</keyword>
<evidence type="ECO:0000256" key="6">
    <source>
        <dbReference type="PIRSR" id="PIRSR604574-2"/>
    </source>
</evidence>
<evidence type="ECO:0000256" key="1">
    <source>
        <dbReference type="ARBA" id="ARBA00007879"/>
    </source>
</evidence>
<feature type="region of interest" description="Disordered" evidence="7">
    <location>
        <begin position="191"/>
        <end position="259"/>
    </location>
</feature>
<dbReference type="GO" id="GO:0035513">
    <property type="term" value="P:oxidative RNA demethylation"/>
    <property type="evidence" value="ECO:0007669"/>
    <property type="project" value="TreeGrafter"/>
</dbReference>
<dbReference type="Pfam" id="PF13532">
    <property type="entry name" value="2OG-FeII_Oxy_2"/>
    <property type="match status" value="1"/>
</dbReference>
<comment type="cofactor">
    <cofactor evidence="6">
        <name>Fe(2+)</name>
        <dbReference type="ChEBI" id="CHEBI:29033"/>
    </cofactor>
    <text evidence="6">Binds 1 Fe(2+) ion per subunit.</text>
</comment>
<dbReference type="PANTHER" id="PTHR16557">
    <property type="entry name" value="ALKYLATED DNA REPAIR PROTEIN ALKB-RELATED"/>
    <property type="match status" value="1"/>
</dbReference>
<reference evidence="9" key="1">
    <citation type="submission" date="2022-12" db="EMBL/GenBank/DDBJ databases">
        <title>Draft genome assemblies for two species of Escallonia (Escalloniales).</title>
        <authorList>
            <person name="Chanderbali A."/>
            <person name="Dervinis C."/>
            <person name="Anghel I."/>
            <person name="Soltis D."/>
            <person name="Soltis P."/>
            <person name="Zapata F."/>
        </authorList>
    </citation>
    <scope>NUCLEOTIDE SEQUENCE</scope>
    <source>
        <strain evidence="9">UCBG64.0493</strain>
        <tissue evidence="9">Leaf</tissue>
    </source>
</reference>
<keyword evidence="3" id="KW-0223">Dioxygenase</keyword>
<dbReference type="GO" id="GO:0005737">
    <property type="term" value="C:cytoplasm"/>
    <property type="evidence" value="ECO:0007669"/>
    <property type="project" value="TreeGrafter"/>
</dbReference>
<dbReference type="GO" id="GO:0035515">
    <property type="term" value="F:oxidative RNA demethylase activity"/>
    <property type="evidence" value="ECO:0007669"/>
    <property type="project" value="TreeGrafter"/>
</dbReference>
<feature type="binding site" evidence="6">
    <location>
        <position position="452"/>
    </location>
    <ligand>
        <name>Fe cation</name>
        <dbReference type="ChEBI" id="CHEBI:24875"/>
        <note>catalytic</note>
    </ligand>
</feature>
<dbReference type="InterPro" id="IPR037151">
    <property type="entry name" value="AlkB-like_sf"/>
</dbReference>
<name>A0AA88WDS7_9ASTE</name>
<feature type="domain" description="Fe2OG dioxygenase" evidence="8">
    <location>
        <begin position="432"/>
        <end position="542"/>
    </location>
</feature>
<evidence type="ECO:0000256" key="3">
    <source>
        <dbReference type="ARBA" id="ARBA00022964"/>
    </source>
</evidence>
<accession>A0AA88WDS7</accession>
<keyword evidence="2 6" id="KW-0479">Metal-binding</keyword>
<feature type="compositionally biased region" description="Basic and acidic residues" evidence="7">
    <location>
        <begin position="206"/>
        <end position="220"/>
    </location>
</feature>
<feature type="compositionally biased region" description="Polar residues" evidence="7">
    <location>
        <begin position="107"/>
        <end position="126"/>
    </location>
</feature>
<comment type="caution">
    <text evidence="9">The sequence shown here is derived from an EMBL/GenBank/DDBJ whole genome shotgun (WGS) entry which is preliminary data.</text>
</comment>
<evidence type="ECO:0000259" key="8">
    <source>
        <dbReference type="PROSITE" id="PS51471"/>
    </source>
</evidence>
<evidence type="ECO:0000256" key="5">
    <source>
        <dbReference type="ARBA" id="ARBA00023004"/>
    </source>
</evidence>
<feature type="region of interest" description="Disordered" evidence="7">
    <location>
        <begin position="95"/>
        <end position="129"/>
    </location>
</feature>
<dbReference type="EMBL" id="JAVXUP010000790">
    <property type="protein sequence ID" value="KAK3020885.1"/>
    <property type="molecule type" value="Genomic_DNA"/>
</dbReference>
<feature type="binding site" evidence="6">
    <location>
        <position position="450"/>
    </location>
    <ligand>
        <name>Fe cation</name>
        <dbReference type="ChEBI" id="CHEBI:24875"/>
        <note>catalytic</note>
    </ligand>
</feature>
<dbReference type="GO" id="GO:0035516">
    <property type="term" value="F:broad specificity oxidative DNA demethylase activity"/>
    <property type="evidence" value="ECO:0007669"/>
    <property type="project" value="TreeGrafter"/>
</dbReference>
<comment type="similarity">
    <text evidence="1">Belongs to the alkB family.</text>
</comment>